<organism evidence="1 2">
    <name type="scientific">Candidatus Beckwithbacteria bacterium GW2011_GWC2_47_9</name>
    <dbReference type="NCBI Taxonomy" id="1618373"/>
    <lineage>
        <taxon>Bacteria</taxon>
        <taxon>Candidatus Beckwithiibacteriota</taxon>
    </lineage>
</organism>
<accession>A0A0G1WBF9</accession>
<sequence>MQHNQFIDNLLSSMKSGESVVGVKLAQIVKCLTEMEVDEGGPYSLEPKKGATDVGLNLAIACFLAMQDIRLPKLDDFLEKHLSNIAEPFSSVIDDRTVRSLINKYQTLIGNVGKEEPTKQPIVYNENEQRIMNMIRKKFNERFQAFSPALREQAKSTIEKTICGNRDKQMSLMAYYTKVSLGKSGENIPDELVADIGLANIFFWTAFIIYDDFWDRDEAADPRLLPIANIFARHYIDFFIALPDDKEFRPFFHDLMDKLDGSNAWEIENCRAKIEGNIFYIPATLPDFGDYENKYRPASGHILSSVAILTQFGKELKTEDWGNIVSYFKHYLIAMQLNDDAHDWEEDLQRGHLSTVVTLLLNDLKKSGWKKQTIDLNTDLPEIRKIFWFTTMPQYIKIALSETATSRKALRAISIIEEPAPLERIVSITEDVARQAERESIDSGAILKEYANNQG</sequence>
<dbReference type="Proteomes" id="UP000034772">
    <property type="component" value="Unassembled WGS sequence"/>
</dbReference>
<proteinExistence type="predicted"/>
<dbReference type="InterPro" id="IPR008949">
    <property type="entry name" value="Isoprenoid_synthase_dom_sf"/>
</dbReference>
<protein>
    <submittedName>
        <fullName evidence="1">Uncharacterized protein</fullName>
    </submittedName>
</protein>
<name>A0A0G1WBF9_9BACT</name>
<evidence type="ECO:0000313" key="2">
    <source>
        <dbReference type="Proteomes" id="UP000034772"/>
    </source>
</evidence>
<evidence type="ECO:0000313" key="1">
    <source>
        <dbReference type="EMBL" id="KKU87643.1"/>
    </source>
</evidence>
<reference evidence="1 2" key="1">
    <citation type="journal article" date="2015" name="Nature">
        <title>rRNA introns, odd ribosomes, and small enigmatic genomes across a large radiation of phyla.</title>
        <authorList>
            <person name="Brown C.T."/>
            <person name="Hug L.A."/>
            <person name="Thomas B.C."/>
            <person name="Sharon I."/>
            <person name="Castelle C.J."/>
            <person name="Singh A."/>
            <person name="Wilkins M.J."/>
            <person name="Williams K.H."/>
            <person name="Banfield J.F."/>
        </authorList>
    </citation>
    <scope>NUCLEOTIDE SEQUENCE [LARGE SCALE GENOMIC DNA]</scope>
</reference>
<dbReference type="EMBL" id="LCOZ01000012">
    <property type="protein sequence ID" value="KKU87643.1"/>
    <property type="molecule type" value="Genomic_DNA"/>
</dbReference>
<gene>
    <name evidence="1" type="ORF">UY17_C0012G0002</name>
</gene>
<dbReference type="SUPFAM" id="SSF48576">
    <property type="entry name" value="Terpenoid synthases"/>
    <property type="match status" value="1"/>
</dbReference>
<comment type="caution">
    <text evidence="1">The sequence shown here is derived from an EMBL/GenBank/DDBJ whole genome shotgun (WGS) entry which is preliminary data.</text>
</comment>
<dbReference type="AlphaFoldDB" id="A0A0G1WBF9"/>